<dbReference type="Proteomes" id="UP001438189">
    <property type="component" value="Unassembled WGS sequence"/>
</dbReference>
<reference evidence="1 2" key="1">
    <citation type="submission" date="2024-06" db="EMBL/GenBank/DDBJ databases">
        <title>Genome sequencing of Agrobacterium spp. from tobacco in Serbia.</title>
        <authorList>
            <person name="Ilicic R.J."/>
            <person name="Studholme D.J."/>
            <person name="Jelusic A."/>
            <person name="Barac G."/>
            <person name="Bagi F."/>
            <person name="Popovic Milovanovic T."/>
        </authorList>
    </citation>
    <scope>NUCLEOTIDE SEQUENCE [LARGE SCALE GENOMIC DNA]</scope>
    <source>
        <strain evidence="1 2">DA1</strain>
    </source>
</reference>
<comment type="caution">
    <text evidence="1">The sequence shown here is derived from an EMBL/GenBank/DDBJ whole genome shotgun (WGS) entry which is preliminary data.</text>
</comment>
<sequence length="63" mass="7237">DGGSIIEAEIHLTKRPKLFRQTEPPLRASVRAKNTAIVPIMAYDLSRENMPGFRRNCPFYYSL</sequence>
<dbReference type="RefSeq" id="WP_353574795.1">
    <property type="nucleotide sequence ID" value="NZ_JBETME010000034.1"/>
</dbReference>
<organism evidence="1 2">
    <name type="scientific">Agrobacterium radiobacter</name>
    <dbReference type="NCBI Taxonomy" id="362"/>
    <lineage>
        <taxon>Bacteria</taxon>
        <taxon>Pseudomonadati</taxon>
        <taxon>Pseudomonadota</taxon>
        <taxon>Alphaproteobacteria</taxon>
        <taxon>Hyphomicrobiales</taxon>
        <taxon>Rhizobiaceae</taxon>
        <taxon>Rhizobium/Agrobacterium group</taxon>
        <taxon>Agrobacterium</taxon>
        <taxon>Agrobacterium tumefaciens complex</taxon>
    </lineage>
</organism>
<gene>
    <name evidence="1" type="ORF">ABVB70_26885</name>
</gene>
<protein>
    <submittedName>
        <fullName evidence="1">Uncharacterized protein</fullName>
    </submittedName>
</protein>
<evidence type="ECO:0000313" key="1">
    <source>
        <dbReference type="EMBL" id="MES4993917.1"/>
    </source>
</evidence>
<proteinExistence type="predicted"/>
<evidence type="ECO:0000313" key="2">
    <source>
        <dbReference type="Proteomes" id="UP001438189"/>
    </source>
</evidence>
<name>A0ABD5LVG1_AGRRD</name>
<dbReference type="AlphaFoldDB" id="A0ABD5LVG1"/>
<feature type="non-terminal residue" evidence="1">
    <location>
        <position position="1"/>
    </location>
</feature>
<accession>A0ABD5LVG1</accession>
<dbReference type="EMBL" id="JBETME010000034">
    <property type="protein sequence ID" value="MES4993917.1"/>
    <property type="molecule type" value="Genomic_DNA"/>
</dbReference>